<keyword evidence="1" id="KW-0805">Transcription regulation</keyword>
<dbReference type="EMBL" id="QOUX01000047">
    <property type="protein sequence ID" value="RXI96178.1"/>
    <property type="molecule type" value="Genomic_DNA"/>
</dbReference>
<name>A0A4Q0VLA2_9BACI</name>
<dbReference type="PANTHER" id="PTHR30514">
    <property type="entry name" value="GLUCOKINASE"/>
    <property type="match status" value="1"/>
</dbReference>
<dbReference type="SUPFAM" id="SSF53697">
    <property type="entry name" value="SIS domain"/>
    <property type="match status" value="1"/>
</dbReference>
<feature type="domain" description="SIS" evidence="5">
    <location>
        <begin position="122"/>
        <end position="259"/>
    </location>
</feature>
<reference evidence="6 7" key="1">
    <citation type="journal article" date="2019" name="Int. J. Syst. Evol. Microbiol.">
        <title>Anaerobacillus alkaliphilus sp. nov., a novel alkaliphilic and moderately halophilic bacterium.</title>
        <authorList>
            <person name="Borsodi A.K."/>
            <person name="Aszalos J.M."/>
            <person name="Bihari P."/>
            <person name="Nagy I."/>
            <person name="Schumann P."/>
            <person name="Sproer C."/>
            <person name="Kovacs A.L."/>
            <person name="Boka K."/>
            <person name="Dobosy P."/>
            <person name="Ovari M."/>
            <person name="Szili-Kovacs T."/>
            <person name="Toth E."/>
        </authorList>
    </citation>
    <scope>NUCLEOTIDE SEQUENCE [LARGE SCALE GENOMIC DNA]</scope>
    <source>
        <strain evidence="6 7">B16-10</strain>
    </source>
</reference>
<accession>A0A4Q0VLA2</accession>
<keyword evidence="3" id="KW-0804">Transcription</keyword>
<organism evidence="6 7">
    <name type="scientific">Anaerobacillus alkaliphilus</name>
    <dbReference type="NCBI Taxonomy" id="1548597"/>
    <lineage>
        <taxon>Bacteria</taxon>
        <taxon>Bacillati</taxon>
        <taxon>Bacillota</taxon>
        <taxon>Bacilli</taxon>
        <taxon>Bacillales</taxon>
        <taxon>Bacillaceae</taxon>
        <taxon>Anaerobacillus</taxon>
    </lineage>
</organism>
<protein>
    <submittedName>
        <fullName evidence="6">MurR/RpiR family transcriptional regulator</fullName>
    </submittedName>
</protein>
<dbReference type="Gene3D" id="1.10.10.10">
    <property type="entry name" value="Winged helix-like DNA-binding domain superfamily/Winged helix DNA-binding domain"/>
    <property type="match status" value="1"/>
</dbReference>
<dbReference type="InterPro" id="IPR046348">
    <property type="entry name" value="SIS_dom_sf"/>
</dbReference>
<dbReference type="Pfam" id="PF01418">
    <property type="entry name" value="HTH_6"/>
    <property type="match status" value="1"/>
</dbReference>
<evidence type="ECO:0000259" key="4">
    <source>
        <dbReference type="PROSITE" id="PS51071"/>
    </source>
</evidence>
<evidence type="ECO:0000313" key="6">
    <source>
        <dbReference type="EMBL" id="RXI96178.1"/>
    </source>
</evidence>
<feature type="domain" description="HTH rpiR-type" evidence="4">
    <location>
        <begin position="2"/>
        <end position="78"/>
    </location>
</feature>
<comment type="caution">
    <text evidence="6">The sequence shown here is derived from an EMBL/GenBank/DDBJ whole genome shotgun (WGS) entry which is preliminary data.</text>
</comment>
<evidence type="ECO:0000256" key="1">
    <source>
        <dbReference type="ARBA" id="ARBA00023015"/>
    </source>
</evidence>
<proteinExistence type="predicted"/>
<gene>
    <name evidence="6" type="ORF">DS745_20770</name>
</gene>
<evidence type="ECO:0000313" key="7">
    <source>
        <dbReference type="Proteomes" id="UP000290649"/>
    </source>
</evidence>
<dbReference type="PROSITE" id="PS51464">
    <property type="entry name" value="SIS"/>
    <property type="match status" value="1"/>
</dbReference>
<dbReference type="AlphaFoldDB" id="A0A4Q0VLA2"/>
<dbReference type="SUPFAM" id="SSF46689">
    <property type="entry name" value="Homeodomain-like"/>
    <property type="match status" value="1"/>
</dbReference>
<dbReference type="PANTHER" id="PTHR30514:SF18">
    <property type="entry name" value="RPIR-FAMILY TRANSCRIPTIONAL REGULATOR"/>
    <property type="match status" value="1"/>
</dbReference>
<dbReference type="InterPro" id="IPR000281">
    <property type="entry name" value="HTH_RpiR"/>
</dbReference>
<evidence type="ECO:0000256" key="2">
    <source>
        <dbReference type="ARBA" id="ARBA00023125"/>
    </source>
</evidence>
<dbReference type="CDD" id="cd05013">
    <property type="entry name" value="SIS_RpiR"/>
    <property type="match status" value="1"/>
</dbReference>
<keyword evidence="7" id="KW-1185">Reference proteome</keyword>
<dbReference type="Pfam" id="PF01380">
    <property type="entry name" value="SIS"/>
    <property type="match status" value="1"/>
</dbReference>
<dbReference type="GO" id="GO:0003677">
    <property type="term" value="F:DNA binding"/>
    <property type="evidence" value="ECO:0007669"/>
    <property type="project" value="UniProtKB-KW"/>
</dbReference>
<dbReference type="OrthoDB" id="2930at2"/>
<dbReference type="InterPro" id="IPR047640">
    <property type="entry name" value="RpiR-like"/>
</dbReference>
<keyword evidence="2" id="KW-0238">DNA-binding</keyword>
<evidence type="ECO:0000256" key="3">
    <source>
        <dbReference type="ARBA" id="ARBA00023163"/>
    </source>
</evidence>
<dbReference type="GO" id="GO:1901135">
    <property type="term" value="P:carbohydrate derivative metabolic process"/>
    <property type="evidence" value="ECO:0007669"/>
    <property type="project" value="InterPro"/>
</dbReference>
<dbReference type="GO" id="GO:0003700">
    <property type="term" value="F:DNA-binding transcription factor activity"/>
    <property type="evidence" value="ECO:0007669"/>
    <property type="project" value="InterPro"/>
</dbReference>
<dbReference type="InterPro" id="IPR001347">
    <property type="entry name" value="SIS_dom"/>
</dbReference>
<dbReference type="PROSITE" id="PS51071">
    <property type="entry name" value="HTH_RPIR"/>
    <property type="match status" value="1"/>
</dbReference>
<evidence type="ECO:0000259" key="5">
    <source>
        <dbReference type="PROSITE" id="PS51464"/>
    </source>
</evidence>
<dbReference type="RefSeq" id="WP_129080159.1">
    <property type="nucleotide sequence ID" value="NZ_QOUX01000047.1"/>
</dbReference>
<dbReference type="Proteomes" id="UP000290649">
    <property type="component" value="Unassembled WGS sequence"/>
</dbReference>
<dbReference type="InterPro" id="IPR009057">
    <property type="entry name" value="Homeodomain-like_sf"/>
</dbReference>
<dbReference type="InterPro" id="IPR036388">
    <property type="entry name" value="WH-like_DNA-bd_sf"/>
</dbReference>
<dbReference type="InterPro" id="IPR035472">
    <property type="entry name" value="RpiR-like_SIS"/>
</dbReference>
<sequence>MEKIKKRVKENYNGLTQRMKLVANFIVENPNQIALNHAKEIGNLTSTSETTVIRCCHALGYSGYAEVQEEIRKALIMPDDDPFKALTEGIKSNSSFLSTVNQDIEFIGKTLQEFNETTYEEAVRQIINANKIIVVGLRTSYAPAHWLANILNIVRGNTVTFKGDIDDANHQLTEVTDESLVIALSFPRYAQQTISFAKAAKEKGAKVLSITDDELSPVGLISDTTIKIITPKPTTFKGMPTIFSILNAVISGVMVMDQENVEKRIEEYDRSKDYYYGYYKKD</sequence>
<dbReference type="Gene3D" id="3.40.50.10490">
    <property type="entry name" value="Glucose-6-phosphate isomerase like protein, domain 1"/>
    <property type="match status" value="1"/>
</dbReference>
<dbReference type="GO" id="GO:0097367">
    <property type="term" value="F:carbohydrate derivative binding"/>
    <property type="evidence" value="ECO:0007669"/>
    <property type="project" value="InterPro"/>
</dbReference>